<organism evidence="2 5">
    <name type="scientific">Cylindrotheca closterium</name>
    <dbReference type="NCBI Taxonomy" id="2856"/>
    <lineage>
        <taxon>Eukaryota</taxon>
        <taxon>Sar</taxon>
        <taxon>Stramenopiles</taxon>
        <taxon>Ochrophyta</taxon>
        <taxon>Bacillariophyta</taxon>
        <taxon>Bacillariophyceae</taxon>
        <taxon>Bacillariophycidae</taxon>
        <taxon>Bacillariales</taxon>
        <taxon>Bacillariaceae</taxon>
        <taxon>Cylindrotheca</taxon>
    </lineage>
</organism>
<evidence type="ECO:0000313" key="4">
    <source>
        <dbReference type="EMBL" id="CAJ1966649.1"/>
    </source>
</evidence>
<comment type="caution">
    <text evidence="2">The sequence shown here is derived from an EMBL/GenBank/DDBJ whole genome shotgun (WGS) entry which is preliminary data.</text>
</comment>
<dbReference type="AlphaFoldDB" id="A0AAD2FDU3"/>
<dbReference type="EMBL" id="CAKOGP040000146">
    <property type="protein sequence ID" value="CAJ1931356.1"/>
    <property type="molecule type" value="Genomic_DNA"/>
</dbReference>
<proteinExistence type="predicted"/>
<reference evidence="2" key="1">
    <citation type="submission" date="2023-08" db="EMBL/GenBank/DDBJ databases">
        <authorList>
            <person name="Audoor S."/>
            <person name="Bilcke G."/>
        </authorList>
    </citation>
    <scope>NUCLEOTIDE SEQUENCE</scope>
</reference>
<keyword evidence="5" id="KW-1185">Reference proteome</keyword>
<evidence type="ECO:0000313" key="2">
    <source>
        <dbReference type="EMBL" id="CAJ1931356.1"/>
    </source>
</evidence>
<evidence type="ECO:0000313" key="5">
    <source>
        <dbReference type="Proteomes" id="UP001295423"/>
    </source>
</evidence>
<feature type="transmembrane region" description="Helical" evidence="1">
    <location>
        <begin position="284"/>
        <end position="308"/>
    </location>
</feature>
<dbReference type="EMBL" id="CAKOGP040002309">
    <property type="protein sequence ID" value="CAJ1966649.1"/>
    <property type="molecule type" value="Genomic_DNA"/>
</dbReference>
<feature type="transmembrane region" description="Helical" evidence="1">
    <location>
        <begin position="228"/>
        <end position="248"/>
    </location>
</feature>
<protein>
    <submittedName>
        <fullName evidence="2">Uncharacterized protein</fullName>
    </submittedName>
</protein>
<keyword evidence="1" id="KW-0812">Transmembrane</keyword>
<evidence type="ECO:0000256" key="1">
    <source>
        <dbReference type="SAM" id="Phobius"/>
    </source>
</evidence>
<feature type="transmembrane region" description="Helical" evidence="1">
    <location>
        <begin position="260"/>
        <end position="278"/>
    </location>
</feature>
<gene>
    <name evidence="4" type="ORF">CYCCA115_LOCUS22232</name>
    <name evidence="2" type="ORF">CYCCA115_LOCUS2355</name>
    <name evidence="3" type="ORF">CYCCA115_LOCUS7383</name>
</gene>
<keyword evidence="1" id="KW-1133">Transmembrane helix</keyword>
<accession>A0AAD2FDU3</accession>
<dbReference type="EMBL" id="CAKOGP040001001">
    <property type="protein sequence ID" value="CAJ1941161.1"/>
    <property type="molecule type" value="Genomic_DNA"/>
</dbReference>
<keyword evidence="1" id="KW-0472">Membrane</keyword>
<feature type="transmembrane region" description="Helical" evidence="1">
    <location>
        <begin position="197"/>
        <end position="216"/>
    </location>
</feature>
<evidence type="ECO:0000313" key="3">
    <source>
        <dbReference type="EMBL" id="CAJ1941161.1"/>
    </source>
</evidence>
<name>A0AAD2FDU3_9STRA</name>
<sequence length="398" mass="45714">MGHPEVQVNVHNFFLIKQIVEEDNSLIAVGTFIQHCFEDEKTNEMIRGRMHEEGKDIDDYEIKFEYIASTMKLLITTVVKAPLDVNVELDYFPFRVVSAKLLVELSTFTTLDNETRLRPNLILHLLDKTNMFSIQKDQMTETKGSDFDKAKDKMDKADSYDFISPFPKVAYLYDTNKRYCPKFMITFLMVEDGMKKFVEIVAPMFLIAGMNTIHVLNPDEKVEVADYIANSATFALSVLVFLPTMVGTSRVQQVWTPNNLYIVLIFVALTLSSIPDTWAGHKGYAIAGMIIYWVSFLFPIVNSIRYLLFLRKARRKANAKHFWQGPSKNLYKASKKEIAHEFAKVEEIVYKPDDERLQMEYTVREVHKFRVLEFASVGAIARSKKKKPAGAAKLEVAV</sequence>
<dbReference type="Proteomes" id="UP001295423">
    <property type="component" value="Unassembled WGS sequence"/>
</dbReference>